<reference evidence="4 5" key="1">
    <citation type="submission" date="2022-10" db="EMBL/GenBank/DDBJ databases">
        <title>The complete genomes of actinobacterial strains from the NBC collection.</title>
        <authorList>
            <person name="Joergensen T.S."/>
            <person name="Alvarez Arevalo M."/>
            <person name="Sterndorff E.B."/>
            <person name="Faurdal D."/>
            <person name="Vuksanovic O."/>
            <person name="Mourched A.-S."/>
            <person name="Charusanti P."/>
            <person name="Shaw S."/>
            <person name="Blin K."/>
            <person name="Weber T."/>
        </authorList>
    </citation>
    <scope>NUCLEOTIDE SEQUENCE [LARGE SCALE GENOMIC DNA]</scope>
    <source>
        <strain evidence="4 5">NBC 01809</strain>
    </source>
</reference>
<dbReference type="Proteomes" id="UP001334804">
    <property type="component" value="Chromosome"/>
</dbReference>
<proteinExistence type="predicted"/>
<dbReference type="Pfam" id="PF11611">
    <property type="entry name" value="DUF4352"/>
    <property type="match status" value="1"/>
</dbReference>
<evidence type="ECO:0000259" key="3">
    <source>
        <dbReference type="Pfam" id="PF11611"/>
    </source>
</evidence>
<evidence type="ECO:0000313" key="5">
    <source>
        <dbReference type="Proteomes" id="UP001334804"/>
    </source>
</evidence>
<protein>
    <submittedName>
        <fullName evidence="4">DUF4352 domain-containing protein</fullName>
    </submittedName>
</protein>
<dbReference type="RefSeq" id="WP_326564716.1">
    <property type="nucleotide sequence ID" value="NZ_CP109071.1"/>
</dbReference>
<gene>
    <name evidence="4" type="ORF">OIE14_19745</name>
</gene>
<dbReference type="Gene3D" id="2.60.40.1240">
    <property type="match status" value="1"/>
</dbReference>
<feature type="domain" description="DUF4352" evidence="3">
    <location>
        <begin position="56"/>
        <end position="168"/>
    </location>
</feature>
<sequence length="181" mass="19308">MALVGCGAPDDKPTAAEPTASPSFPGSPSPSPSTTTPTLSLAPTSAPPSPSSPLRLGRTADLGAVKITVQAYRQGSSNDRAVDIESSENWASVDVRLCNTSTASIEVNDDYWTLQSAGSTEYEKANFQDFAMPQQPVYGGRVLQPSKCTRGWISFVVQRDDAPVLAVYNNEADQVEWALKR</sequence>
<feature type="compositionally biased region" description="Low complexity" evidence="2">
    <location>
        <begin position="32"/>
        <end position="44"/>
    </location>
</feature>
<organism evidence="4 5">
    <name type="scientific">Micromonospora peucetia</name>
    <dbReference type="NCBI Taxonomy" id="47871"/>
    <lineage>
        <taxon>Bacteria</taxon>
        <taxon>Bacillati</taxon>
        <taxon>Actinomycetota</taxon>
        <taxon>Actinomycetes</taxon>
        <taxon>Micromonosporales</taxon>
        <taxon>Micromonosporaceae</taxon>
        <taxon>Micromonospora</taxon>
    </lineage>
</organism>
<keyword evidence="5" id="KW-1185">Reference proteome</keyword>
<dbReference type="InterPro" id="IPR029051">
    <property type="entry name" value="DUF4352"/>
</dbReference>
<keyword evidence="1" id="KW-0732">Signal</keyword>
<evidence type="ECO:0000256" key="2">
    <source>
        <dbReference type="SAM" id="MobiDB-lite"/>
    </source>
</evidence>
<evidence type="ECO:0000256" key="1">
    <source>
        <dbReference type="ARBA" id="ARBA00022729"/>
    </source>
</evidence>
<dbReference type="InterPro" id="IPR029050">
    <property type="entry name" value="Immunoprotect_excell_Ig-like"/>
</dbReference>
<accession>A0ABZ1END8</accession>
<name>A0ABZ1END8_9ACTN</name>
<dbReference type="EMBL" id="CP109071">
    <property type="protein sequence ID" value="WSA35742.1"/>
    <property type="molecule type" value="Genomic_DNA"/>
</dbReference>
<evidence type="ECO:0000313" key="4">
    <source>
        <dbReference type="EMBL" id="WSA35742.1"/>
    </source>
</evidence>
<feature type="region of interest" description="Disordered" evidence="2">
    <location>
        <begin position="1"/>
        <end position="57"/>
    </location>
</feature>